<feature type="compositionally biased region" description="Acidic residues" evidence="1">
    <location>
        <begin position="210"/>
        <end position="219"/>
    </location>
</feature>
<protein>
    <submittedName>
        <fullName evidence="2">Uncharacterized protein</fullName>
    </submittedName>
</protein>
<dbReference type="Proteomes" id="UP000224634">
    <property type="component" value="Unassembled WGS sequence"/>
</dbReference>
<name>A0A2B7XAV0_POLH7</name>
<reference evidence="2 3" key="1">
    <citation type="submission" date="2017-10" db="EMBL/GenBank/DDBJ databases">
        <title>Comparative genomics in systemic dimorphic fungi from Ajellomycetaceae.</title>
        <authorList>
            <person name="Munoz J.F."/>
            <person name="Mcewen J.G."/>
            <person name="Clay O.K."/>
            <person name="Cuomo C.A."/>
        </authorList>
    </citation>
    <scope>NUCLEOTIDE SEQUENCE [LARGE SCALE GENOMIC DNA]</scope>
    <source>
        <strain evidence="2 3">UAMH7299</strain>
    </source>
</reference>
<gene>
    <name evidence="2" type="ORF">AJ80_08195</name>
</gene>
<feature type="compositionally biased region" description="Polar residues" evidence="1">
    <location>
        <begin position="114"/>
        <end position="136"/>
    </location>
</feature>
<feature type="compositionally biased region" description="Basic and acidic residues" evidence="1">
    <location>
        <begin position="239"/>
        <end position="255"/>
    </location>
</feature>
<evidence type="ECO:0000313" key="2">
    <source>
        <dbReference type="EMBL" id="PGH06226.1"/>
    </source>
</evidence>
<feature type="compositionally biased region" description="Low complexity" evidence="1">
    <location>
        <begin position="145"/>
        <end position="159"/>
    </location>
</feature>
<dbReference type="EMBL" id="PDNA01000180">
    <property type="protein sequence ID" value="PGH06226.1"/>
    <property type="molecule type" value="Genomic_DNA"/>
</dbReference>
<evidence type="ECO:0000256" key="1">
    <source>
        <dbReference type="SAM" id="MobiDB-lite"/>
    </source>
</evidence>
<sequence>MPTLGLSSRQRWRGGVTGQSPYQHGRNPGPFNAFNQGPGFASSDNLHRQQLRRGTNETTTCCGTHVQRGVPHAHEHIHCRERSGCMAGVSSNRIPLVRSGRPMPRAGVHPAFSSPWQQDPLQRTTPSYNSLRRTSLPNPPRRGSSARPRVPFSRSVPPFLNDLDEDDGYYEYGRPRRRRYRRGLFDDDEDRSFWDDDDDLDPFDDFNTFDGDDDDDLDSVDTFGVGRRGRRRGRGYDSYYRDSSRTPRWGRDSYF</sequence>
<keyword evidence="3" id="KW-1185">Reference proteome</keyword>
<feature type="region of interest" description="Disordered" evidence="1">
    <location>
        <begin position="1"/>
        <end position="44"/>
    </location>
</feature>
<organism evidence="2 3">
    <name type="scientific">Polytolypa hystricis (strain UAMH7299)</name>
    <dbReference type="NCBI Taxonomy" id="1447883"/>
    <lineage>
        <taxon>Eukaryota</taxon>
        <taxon>Fungi</taxon>
        <taxon>Dikarya</taxon>
        <taxon>Ascomycota</taxon>
        <taxon>Pezizomycotina</taxon>
        <taxon>Eurotiomycetes</taxon>
        <taxon>Eurotiomycetidae</taxon>
        <taxon>Onygenales</taxon>
        <taxon>Onygenales incertae sedis</taxon>
        <taxon>Polytolypa</taxon>
    </lineage>
</organism>
<evidence type="ECO:0000313" key="3">
    <source>
        <dbReference type="Proteomes" id="UP000224634"/>
    </source>
</evidence>
<dbReference type="AlphaFoldDB" id="A0A2B7XAV0"/>
<proteinExistence type="predicted"/>
<feature type="region of interest" description="Disordered" evidence="1">
    <location>
        <begin position="96"/>
        <end position="159"/>
    </location>
</feature>
<comment type="caution">
    <text evidence="2">The sequence shown here is derived from an EMBL/GenBank/DDBJ whole genome shotgun (WGS) entry which is preliminary data.</text>
</comment>
<accession>A0A2B7XAV0</accession>
<feature type="region of interest" description="Disordered" evidence="1">
    <location>
        <begin position="205"/>
        <end position="255"/>
    </location>
</feature>